<evidence type="ECO:0000313" key="2">
    <source>
        <dbReference type="Proteomes" id="UP001295684"/>
    </source>
</evidence>
<comment type="caution">
    <text evidence="1">The sequence shown here is derived from an EMBL/GenBank/DDBJ whole genome shotgun (WGS) entry which is preliminary data.</text>
</comment>
<name>A0AAD1XIS1_EUPCR</name>
<keyword evidence="2" id="KW-1185">Reference proteome</keyword>
<dbReference type="AlphaFoldDB" id="A0AAD1XIS1"/>
<proteinExistence type="predicted"/>
<dbReference type="Proteomes" id="UP001295684">
    <property type="component" value="Unassembled WGS sequence"/>
</dbReference>
<dbReference type="EMBL" id="CAMPGE010014821">
    <property type="protein sequence ID" value="CAI2373471.1"/>
    <property type="molecule type" value="Genomic_DNA"/>
</dbReference>
<accession>A0AAD1XIS1</accession>
<evidence type="ECO:0000313" key="1">
    <source>
        <dbReference type="EMBL" id="CAI2373471.1"/>
    </source>
</evidence>
<protein>
    <submittedName>
        <fullName evidence="1">Uncharacterized protein</fullName>
    </submittedName>
</protein>
<sequence>MERQYQNRELYRRTTQIGRHEVIVLAERDEEDREAAIFRAEYADGIERDGGIFKSADISRELQVVLQLVIENYGVVPRGSGEEDRDDLIEDYVFKNIDFGNDNEGREDLQDLIRIVYNKELDWELNLDKYIKIIRRQERDKILETKLGYPTPEELEEDHFLTVKRFTFENCIFPEIRSRREVRYLYPTGIGVLDEEIIFSKVYRSLYSFTFLNCSFRGEACITLGFFLERFHNLSALFVKNCKKNGDYQDPDGVFVPLDEIDHAAIKVNHCQVEQLMAWHEVQ</sequence>
<gene>
    <name evidence="1" type="ORF">ECRASSUSDP1_LOCUS14817</name>
</gene>
<organism evidence="1 2">
    <name type="scientific">Euplotes crassus</name>
    <dbReference type="NCBI Taxonomy" id="5936"/>
    <lineage>
        <taxon>Eukaryota</taxon>
        <taxon>Sar</taxon>
        <taxon>Alveolata</taxon>
        <taxon>Ciliophora</taxon>
        <taxon>Intramacronucleata</taxon>
        <taxon>Spirotrichea</taxon>
        <taxon>Hypotrichia</taxon>
        <taxon>Euplotida</taxon>
        <taxon>Euplotidae</taxon>
        <taxon>Moneuplotes</taxon>
    </lineage>
</organism>
<reference evidence="1" key="1">
    <citation type="submission" date="2023-07" db="EMBL/GenBank/DDBJ databases">
        <authorList>
            <consortium name="AG Swart"/>
            <person name="Singh M."/>
            <person name="Singh A."/>
            <person name="Seah K."/>
            <person name="Emmerich C."/>
        </authorList>
    </citation>
    <scope>NUCLEOTIDE SEQUENCE</scope>
    <source>
        <strain evidence="1">DP1</strain>
    </source>
</reference>